<evidence type="ECO:0000313" key="1">
    <source>
        <dbReference type="EMBL" id="KAK7482229.1"/>
    </source>
</evidence>
<name>A0ABD0K4P8_9CAEN</name>
<accession>A0ABD0K4P8</accession>
<evidence type="ECO:0000313" key="2">
    <source>
        <dbReference type="Proteomes" id="UP001519460"/>
    </source>
</evidence>
<dbReference type="EMBL" id="JACVVK020000249">
    <property type="protein sequence ID" value="KAK7482229.1"/>
    <property type="molecule type" value="Genomic_DNA"/>
</dbReference>
<gene>
    <name evidence="1" type="ORF">BaRGS_00026578</name>
</gene>
<keyword evidence="2" id="KW-1185">Reference proteome</keyword>
<proteinExistence type="predicted"/>
<protein>
    <submittedName>
        <fullName evidence="1">Uncharacterized protein</fullName>
    </submittedName>
</protein>
<reference evidence="1 2" key="1">
    <citation type="journal article" date="2023" name="Sci. Data">
        <title>Genome assembly of the Korean intertidal mud-creeper Batillaria attramentaria.</title>
        <authorList>
            <person name="Patra A.K."/>
            <person name="Ho P.T."/>
            <person name="Jun S."/>
            <person name="Lee S.J."/>
            <person name="Kim Y."/>
            <person name="Won Y.J."/>
        </authorList>
    </citation>
    <scope>NUCLEOTIDE SEQUENCE [LARGE SCALE GENOMIC DNA]</scope>
    <source>
        <strain evidence="1">Wonlab-2016</strain>
    </source>
</reference>
<comment type="caution">
    <text evidence="1">The sequence shown here is derived from an EMBL/GenBank/DDBJ whole genome shotgun (WGS) entry which is preliminary data.</text>
</comment>
<dbReference type="InterPro" id="IPR001299">
    <property type="entry name" value="Ependymin"/>
</dbReference>
<dbReference type="AlphaFoldDB" id="A0ABD0K4P8"/>
<organism evidence="1 2">
    <name type="scientific">Batillaria attramentaria</name>
    <dbReference type="NCBI Taxonomy" id="370345"/>
    <lineage>
        <taxon>Eukaryota</taxon>
        <taxon>Metazoa</taxon>
        <taxon>Spiralia</taxon>
        <taxon>Lophotrochozoa</taxon>
        <taxon>Mollusca</taxon>
        <taxon>Gastropoda</taxon>
        <taxon>Caenogastropoda</taxon>
        <taxon>Sorbeoconcha</taxon>
        <taxon>Cerithioidea</taxon>
        <taxon>Batillariidae</taxon>
        <taxon>Batillaria</taxon>
    </lineage>
</organism>
<dbReference type="PANTHER" id="PTHR10697">
    <property type="entry name" value="MAMMALIAN EPENDYMIN-RELATED PROTEIN 1"/>
    <property type="match status" value="1"/>
</dbReference>
<dbReference type="Proteomes" id="UP001519460">
    <property type="component" value="Unassembled WGS sequence"/>
</dbReference>
<sequence length="155" mass="18103">MLCLLTDGPASFTGRFRRVVDKDSNFFVEGRIYYDRDNRRIREFEFEDINHQRAAYDILTFYNLNLQYTLDLRTRKCNVSEPYPVRMPYGVPSGSRFRWEGTLGLVGVPNESVPVAFFDGVFNGTDPYLVGVTEPDCFPVEFHVFDKTNGFYHRE</sequence>
<dbReference type="PANTHER" id="PTHR10697:SF1">
    <property type="entry name" value="MAMMALIAN EPENDYMIN-RELATED PROTEIN 1"/>
    <property type="match status" value="1"/>
</dbReference>
<dbReference type="Pfam" id="PF00811">
    <property type="entry name" value="Ependymin"/>
    <property type="match status" value="1"/>
</dbReference>